<evidence type="ECO:0000256" key="4">
    <source>
        <dbReference type="ARBA" id="ARBA00022755"/>
    </source>
</evidence>
<dbReference type="GO" id="GO:0005737">
    <property type="term" value="C:cytoplasm"/>
    <property type="evidence" value="ECO:0007669"/>
    <property type="project" value="TreeGrafter"/>
</dbReference>
<keyword evidence="3" id="KW-0808">Transferase</keyword>
<keyword evidence="7" id="KW-1185">Reference proteome</keyword>
<dbReference type="OrthoDB" id="5575075at2759"/>
<evidence type="ECO:0000313" key="6">
    <source>
        <dbReference type="EMBL" id="KIK04146.1"/>
    </source>
</evidence>
<evidence type="ECO:0000313" key="7">
    <source>
        <dbReference type="Proteomes" id="UP000054477"/>
    </source>
</evidence>
<evidence type="ECO:0000256" key="1">
    <source>
        <dbReference type="ARBA" id="ARBA00005054"/>
    </source>
</evidence>
<gene>
    <name evidence="6" type="ORF">K443DRAFT_4812</name>
</gene>
<organism evidence="6 7">
    <name type="scientific">Laccaria amethystina LaAM-08-1</name>
    <dbReference type="NCBI Taxonomy" id="1095629"/>
    <lineage>
        <taxon>Eukaryota</taxon>
        <taxon>Fungi</taxon>
        <taxon>Dikarya</taxon>
        <taxon>Basidiomycota</taxon>
        <taxon>Agaricomycotina</taxon>
        <taxon>Agaricomycetes</taxon>
        <taxon>Agaricomycetidae</taxon>
        <taxon>Agaricales</taxon>
        <taxon>Agaricineae</taxon>
        <taxon>Hydnangiaceae</taxon>
        <taxon>Laccaria</taxon>
    </lineage>
</organism>
<dbReference type="InterPro" id="IPR002376">
    <property type="entry name" value="Formyl_transf_N"/>
</dbReference>
<dbReference type="PANTHER" id="PTHR43369">
    <property type="entry name" value="PHOSPHORIBOSYLGLYCINAMIDE FORMYLTRANSFERASE"/>
    <property type="match status" value="1"/>
</dbReference>
<dbReference type="InterPro" id="IPR036477">
    <property type="entry name" value="Formyl_transf_N_sf"/>
</dbReference>
<dbReference type="Gene3D" id="3.40.50.170">
    <property type="entry name" value="Formyl transferase, N-terminal domain"/>
    <property type="match status" value="1"/>
</dbReference>
<feature type="domain" description="Formyl transferase N-terminal" evidence="5">
    <location>
        <begin position="2"/>
        <end position="49"/>
    </location>
</feature>
<reference evidence="7" key="2">
    <citation type="submission" date="2015-01" db="EMBL/GenBank/DDBJ databases">
        <title>Evolutionary Origins and Diversification of the Mycorrhizal Mutualists.</title>
        <authorList>
            <consortium name="DOE Joint Genome Institute"/>
            <consortium name="Mycorrhizal Genomics Consortium"/>
            <person name="Kohler A."/>
            <person name="Kuo A."/>
            <person name="Nagy L.G."/>
            <person name="Floudas D."/>
            <person name="Copeland A."/>
            <person name="Barry K.W."/>
            <person name="Cichocki N."/>
            <person name="Veneault-Fourrey C."/>
            <person name="LaButti K."/>
            <person name="Lindquist E.A."/>
            <person name="Lipzen A."/>
            <person name="Lundell T."/>
            <person name="Morin E."/>
            <person name="Murat C."/>
            <person name="Riley R."/>
            <person name="Ohm R."/>
            <person name="Sun H."/>
            <person name="Tunlid A."/>
            <person name="Henrissat B."/>
            <person name="Grigoriev I.V."/>
            <person name="Hibbett D.S."/>
            <person name="Martin F."/>
        </authorList>
    </citation>
    <scope>NUCLEOTIDE SEQUENCE [LARGE SCALE GENOMIC DNA]</scope>
    <source>
        <strain evidence="7">LaAM-08-1</strain>
    </source>
</reference>
<evidence type="ECO:0000256" key="2">
    <source>
        <dbReference type="ARBA" id="ARBA00012254"/>
    </source>
</evidence>
<evidence type="ECO:0000259" key="5">
    <source>
        <dbReference type="Pfam" id="PF00551"/>
    </source>
</evidence>
<name>A0A0C9XGS9_9AGAR</name>
<dbReference type="Proteomes" id="UP000054477">
    <property type="component" value="Unassembled WGS sequence"/>
</dbReference>
<keyword evidence="4" id="KW-0658">Purine biosynthesis</keyword>
<dbReference type="HOGENOM" id="CLU_2558638_0_0_1"/>
<dbReference type="STRING" id="1095629.A0A0C9XGS9"/>
<dbReference type="PANTHER" id="PTHR43369:SF2">
    <property type="entry name" value="PHOSPHORIBOSYLGLYCINAMIDE FORMYLTRANSFERASE"/>
    <property type="match status" value="1"/>
</dbReference>
<dbReference type="SUPFAM" id="SSF53328">
    <property type="entry name" value="Formyltransferase"/>
    <property type="match status" value="1"/>
</dbReference>
<protein>
    <recommendedName>
        <fullName evidence="2">phosphoribosylglycinamide formyltransferase 1</fullName>
        <ecNumber evidence="2">2.1.2.2</ecNumber>
    </recommendedName>
</protein>
<dbReference type="EC" id="2.1.2.2" evidence="2"/>
<dbReference type="EMBL" id="KN838572">
    <property type="protein sequence ID" value="KIK04146.1"/>
    <property type="molecule type" value="Genomic_DNA"/>
</dbReference>
<dbReference type="Pfam" id="PF00551">
    <property type="entry name" value="Formyl_trans_N"/>
    <property type="match status" value="1"/>
</dbReference>
<reference evidence="6 7" key="1">
    <citation type="submission" date="2014-04" db="EMBL/GenBank/DDBJ databases">
        <authorList>
            <consortium name="DOE Joint Genome Institute"/>
            <person name="Kuo A."/>
            <person name="Kohler A."/>
            <person name="Nagy L.G."/>
            <person name="Floudas D."/>
            <person name="Copeland A."/>
            <person name="Barry K.W."/>
            <person name="Cichocki N."/>
            <person name="Veneault-Fourrey C."/>
            <person name="LaButti K."/>
            <person name="Lindquist E.A."/>
            <person name="Lipzen A."/>
            <person name="Lundell T."/>
            <person name="Morin E."/>
            <person name="Murat C."/>
            <person name="Sun H."/>
            <person name="Tunlid A."/>
            <person name="Henrissat B."/>
            <person name="Grigoriev I.V."/>
            <person name="Hibbett D.S."/>
            <person name="Martin F."/>
            <person name="Nordberg H.P."/>
            <person name="Cantor M.N."/>
            <person name="Hua S.X."/>
        </authorList>
    </citation>
    <scope>NUCLEOTIDE SEQUENCE [LARGE SCALE GENOMIC DNA]</scope>
    <source>
        <strain evidence="6 7">LaAM-08-1</strain>
    </source>
</reference>
<evidence type="ECO:0000256" key="3">
    <source>
        <dbReference type="ARBA" id="ARBA00022679"/>
    </source>
</evidence>
<dbReference type="GO" id="GO:0004644">
    <property type="term" value="F:phosphoribosylglycinamide formyltransferase activity"/>
    <property type="evidence" value="ECO:0007669"/>
    <property type="project" value="UniProtKB-EC"/>
</dbReference>
<dbReference type="GO" id="GO:0006189">
    <property type="term" value="P:'de novo' IMP biosynthetic process"/>
    <property type="evidence" value="ECO:0007669"/>
    <property type="project" value="TreeGrafter"/>
</dbReference>
<accession>A0A0C9XGS9</accession>
<sequence>MKRIVVLISSSGTNLQALINALNTPRLPSFQITLVLSNRKAAYGPTRATPIPLLQMHIHINNTQHSIRISVLLLLLLLHSPS</sequence>
<proteinExistence type="predicted"/>
<comment type="pathway">
    <text evidence="1">Purine metabolism; IMP biosynthesis via de novo pathway; N(2)-formyl-N(1)-(5-phospho-D-ribosyl)glycinamide from N(1)-(5-phospho-D-ribosyl)glycinamide (10-formyl THF route): step 1/1.</text>
</comment>
<dbReference type="AlphaFoldDB" id="A0A0C9XGS9"/>